<evidence type="ECO:0000313" key="2">
    <source>
        <dbReference type="EMBL" id="PZR12721.1"/>
    </source>
</evidence>
<accession>A0A2W5VQG1</accession>
<sequence>MGILRFVVWSSLCIGLGIFLGSAEFGGRTPWQHARGAWKQQGPRLEKVKDDAEILADEVKKKVANDSTPPKERHSEDERKAVDAIISKRSASKG</sequence>
<reference evidence="2 3" key="1">
    <citation type="submission" date="2017-08" db="EMBL/GenBank/DDBJ databases">
        <title>Infants hospitalized years apart are colonized by the same room-sourced microbial strains.</title>
        <authorList>
            <person name="Brooks B."/>
            <person name="Olm M.R."/>
            <person name="Firek B.A."/>
            <person name="Baker R."/>
            <person name="Thomas B.C."/>
            <person name="Morowitz M.J."/>
            <person name="Banfield J.F."/>
        </authorList>
    </citation>
    <scope>NUCLEOTIDE SEQUENCE [LARGE SCALE GENOMIC DNA]</scope>
    <source>
        <strain evidence="2">S2_003_000_R2_14</strain>
    </source>
</reference>
<dbReference type="EMBL" id="QFQP01000011">
    <property type="protein sequence ID" value="PZR12721.1"/>
    <property type="molecule type" value="Genomic_DNA"/>
</dbReference>
<protein>
    <submittedName>
        <fullName evidence="2">Uncharacterized protein</fullName>
    </submittedName>
</protein>
<dbReference type="Proteomes" id="UP000249061">
    <property type="component" value="Unassembled WGS sequence"/>
</dbReference>
<feature type="region of interest" description="Disordered" evidence="1">
    <location>
        <begin position="59"/>
        <end position="94"/>
    </location>
</feature>
<dbReference type="AlphaFoldDB" id="A0A2W5VQG1"/>
<evidence type="ECO:0000313" key="3">
    <source>
        <dbReference type="Proteomes" id="UP000249061"/>
    </source>
</evidence>
<comment type="caution">
    <text evidence="2">The sequence shown here is derived from an EMBL/GenBank/DDBJ whole genome shotgun (WGS) entry which is preliminary data.</text>
</comment>
<evidence type="ECO:0000256" key="1">
    <source>
        <dbReference type="SAM" id="MobiDB-lite"/>
    </source>
</evidence>
<proteinExistence type="predicted"/>
<organism evidence="2 3">
    <name type="scientific">Archangium gephyra</name>
    <dbReference type="NCBI Taxonomy" id="48"/>
    <lineage>
        <taxon>Bacteria</taxon>
        <taxon>Pseudomonadati</taxon>
        <taxon>Myxococcota</taxon>
        <taxon>Myxococcia</taxon>
        <taxon>Myxococcales</taxon>
        <taxon>Cystobacterineae</taxon>
        <taxon>Archangiaceae</taxon>
        <taxon>Archangium</taxon>
    </lineage>
</organism>
<feature type="compositionally biased region" description="Basic and acidic residues" evidence="1">
    <location>
        <begin position="59"/>
        <end position="82"/>
    </location>
</feature>
<name>A0A2W5VQG1_9BACT</name>
<gene>
    <name evidence="2" type="ORF">DI536_14190</name>
</gene>